<accession>A0A7T8K9C3</accession>
<sequence length="67" mass="7660">MQLVTSAAQDLAFPSASPNWTSPYPPILRPCFKNPLNAQPTWVTKKNLRRMITTLRIRMMETSSKLL</sequence>
<dbReference type="AlphaFoldDB" id="A0A7T8K9C3"/>
<proteinExistence type="predicted"/>
<dbReference type="EMBL" id="CP045896">
    <property type="protein sequence ID" value="QQP50021.1"/>
    <property type="molecule type" value="Genomic_DNA"/>
</dbReference>
<name>A0A7T8K9C3_CALRO</name>
<protein>
    <submittedName>
        <fullName evidence="1">Uncharacterized protein</fullName>
    </submittedName>
</protein>
<gene>
    <name evidence="1" type="ORF">FKW44_010872</name>
</gene>
<evidence type="ECO:0000313" key="1">
    <source>
        <dbReference type="EMBL" id="QQP50021.1"/>
    </source>
</evidence>
<reference evidence="2" key="1">
    <citation type="submission" date="2021-01" db="EMBL/GenBank/DDBJ databases">
        <title>Caligus Genome Assembly.</title>
        <authorList>
            <person name="Gallardo-Escarate C."/>
        </authorList>
    </citation>
    <scope>NUCLEOTIDE SEQUENCE [LARGE SCALE GENOMIC DNA]</scope>
</reference>
<evidence type="ECO:0000313" key="2">
    <source>
        <dbReference type="Proteomes" id="UP000595437"/>
    </source>
</evidence>
<dbReference type="Proteomes" id="UP000595437">
    <property type="component" value="Chromosome 7"/>
</dbReference>
<keyword evidence="2" id="KW-1185">Reference proteome</keyword>
<organism evidence="1 2">
    <name type="scientific">Caligus rogercresseyi</name>
    <name type="common">Sea louse</name>
    <dbReference type="NCBI Taxonomy" id="217165"/>
    <lineage>
        <taxon>Eukaryota</taxon>
        <taxon>Metazoa</taxon>
        <taxon>Ecdysozoa</taxon>
        <taxon>Arthropoda</taxon>
        <taxon>Crustacea</taxon>
        <taxon>Multicrustacea</taxon>
        <taxon>Hexanauplia</taxon>
        <taxon>Copepoda</taxon>
        <taxon>Siphonostomatoida</taxon>
        <taxon>Caligidae</taxon>
        <taxon>Caligus</taxon>
    </lineage>
</organism>